<evidence type="ECO:0000313" key="2">
    <source>
        <dbReference type="EMBL" id="MCD9642793.1"/>
    </source>
</evidence>
<name>A0ABS8V6I8_DATST</name>
<feature type="compositionally biased region" description="Polar residues" evidence="1">
    <location>
        <begin position="1"/>
        <end position="11"/>
    </location>
</feature>
<keyword evidence="3" id="KW-1185">Reference proteome</keyword>
<accession>A0ABS8V6I8</accession>
<sequence length="76" mass="8345">MTNETGNTNLSGIKVGNDFGGNDEVDETMEMNSYIRDIAGQQYEDAPPPSTITKEDYSMKVANMAKETYNASIQSD</sequence>
<organism evidence="2 3">
    <name type="scientific">Datura stramonium</name>
    <name type="common">Jimsonweed</name>
    <name type="synonym">Common thornapple</name>
    <dbReference type="NCBI Taxonomy" id="4076"/>
    <lineage>
        <taxon>Eukaryota</taxon>
        <taxon>Viridiplantae</taxon>
        <taxon>Streptophyta</taxon>
        <taxon>Embryophyta</taxon>
        <taxon>Tracheophyta</taxon>
        <taxon>Spermatophyta</taxon>
        <taxon>Magnoliopsida</taxon>
        <taxon>eudicotyledons</taxon>
        <taxon>Gunneridae</taxon>
        <taxon>Pentapetalae</taxon>
        <taxon>asterids</taxon>
        <taxon>lamiids</taxon>
        <taxon>Solanales</taxon>
        <taxon>Solanaceae</taxon>
        <taxon>Solanoideae</taxon>
        <taxon>Datureae</taxon>
        <taxon>Datura</taxon>
    </lineage>
</organism>
<proteinExistence type="predicted"/>
<protein>
    <submittedName>
        <fullName evidence="2">Uncharacterized protein</fullName>
    </submittedName>
</protein>
<evidence type="ECO:0000256" key="1">
    <source>
        <dbReference type="SAM" id="MobiDB-lite"/>
    </source>
</evidence>
<reference evidence="2 3" key="1">
    <citation type="journal article" date="2021" name="BMC Genomics">
        <title>Datura genome reveals duplications of psychoactive alkaloid biosynthetic genes and high mutation rate following tissue culture.</title>
        <authorList>
            <person name="Rajewski A."/>
            <person name="Carter-House D."/>
            <person name="Stajich J."/>
            <person name="Litt A."/>
        </authorList>
    </citation>
    <scope>NUCLEOTIDE SEQUENCE [LARGE SCALE GENOMIC DNA]</scope>
    <source>
        <strain evidence="2">AR-01</strain>
    </source>
</reference>
<dbReference type="EMBL" id="JACEIK010003704">
    <property type="protein sequence ID" value="MCD9642793.1"/>
    <property type="molecule type" value="Genomic_DNA"/>
</dbReference>
<evidence type="ECO:0000313" key="3">
    <source>
        <dbReference type="Proteomes" id="UP000823775"/>
    </source>
</evidence>
<comment type="caution">
    <text evidence="2">The sequence shown here is derived from an EMBL/GenBank/DDBJ whole genome shotgun (WGS) entry which is preliminary data.</text>
</comment>
<dbReference type="Proteomes" id="UP000823775">
    <property type="component" value="Unassembled WGS sequence"/>
</dbReference>
<gene>
    <name evidence="2" type="ORF">HAX54_029806</name>
</gene>
<feature type="region of interest" description="Disordered" evidence="1">
    <location>
        <begin position="1"/>
        <end position="25"/>
    </location>
</feature>
<feature type="non-terminal residue" evidence="2">
    <location>
        <position position="76"/>
    </location>
</feature>